<gene>
    <name evidence="12" type="primary">pdlim3a</name>
</gene>
<dbReference type="InterPro" id="IPR036034">
    <property type="entry name" value="PDZ_sf"/>
</dbReference>
<dbReference type="OrthoDB" id="1293114at2759"/>
<dbReference type="SUPFAM" id="SSF50156">
    <property type="entry name" value="PDZ domain-like"/>
    <property type="match status" value="1"/>
</dbReference>
<dbReference type="GO" id="GO:0005912">
    <property type="term" value="C:adherens junction"/>
    <property type="evidence" value="ECO:0007669"/>
    <property type="project" value="TreeGrafter"/>
</dbReference>
<dbReference type="Pfam" id="PF00595">
    <property type="entry name" value="PDZ"/>
    <property type="match status" value="1"/>
</dbReference>
<dbReference type="GO" id="GO:0001725">
    <property type="term" value="C:stress fiber"/>
    <property type="evidence" value="ECO:0007669"/>
    <property type="project" value="TreeGrafter"/>
</dbReference>
<evidence type="ECO:0000256" key="8">
    <source>
        <dbReference type="PROSITE-ProRule" id="PRU00125"/>
    </source>
</evidence>
<dbReference type="GO" id="GO:0030036">
    <property type="term" value="P:actin cytoskeleton organization"/>
    <property type="evidence" value="ECO:0007669"/>
    <property type="project" value="TreeGrafter"/>
</dbReference>
<evidence type="ECO:0000259" key="10">
    <source>
        <dbReference type="PROSITE" id="PS50023"/>
    </source>
</evidence>
<dbReference type="PROSITE" id="PS00478">
    <property type="entry name" value="LIM_DOMAIN_1"/>
    <property type="match status" value="1"/>
</dbReference>
<dbReference type="CDD" id="cd06753">
    <property type="entry name" value="PDZ_PDLIM-like"/>
    <property type="match status" value="1"/>
</dbReference>
<dbReference type="GO" id="GO:0007507">
    <property type="term" value="P:heart development"/>
    <property type="evidence" value="ECO:0007669"/>
    <property type="project" value="TreeGrafter"/>
</dbReference>
<reference evidence="12" key="5">
    <citation type="submission" date="2025-09" db="UniProtKB">
        <authorList>
            <consortium name="Ensembl"/>
        </authorList>
    </citation>
    <scope>IDENTIFICATION</scope>
</reference>
<dbReference type="CDD" id="cd09360">
    <property type="entry name" value="LIM_ALP_like"/>
    <property type="match status" value="1"/>
</dbReference>
<dbReference type="Gene3D" id="2.30.42.10">
    <property type="match status" value="1"/>
</dbReference>
<protein>
    <recommendedName>
        <fullName evidence="7">PDZ and LIM domain protein 3</fullName>
    </recommendedName>
</protein>
<evidence type="ECO:0000256" key="6">
    <source>
        <dbReference type="ARBA" id="ARBA00037484"/>
    </source>
</evidence>
<organism evidence="12 13">
    <name type="scientific">Electrophorus electricus</name>
    <name type="common">Electric eel</name>
    <name type="synonym">Gymnotus electricus</name>
    <dbReference type="NCBI Taxonomy" id="8005"/>
    <lineage>
        <taxon>Eukaryota</taxon>
        <taxon>Metazoa</taxon>
        <taxon>Chordata</taxon>
        <taxon>Craniata</taxon>
        <taxon>Vertebrata</taxon>
        <taxon>Euteleostomi</taxon>
        <taxon>Actinopterygii</taxon>
        <taxon>Neopterygii</taxon>
        <taxon>Teleostei</taxon>
        <taxon>Ostariophysi</taxon>
        <taxon>Gymnotiformes</taxon>
        <taxon>Gymnotoidei</taxon>
        <taxon>Gymnotidae</taxon>
        <taxon>Electrophorus</taxon>
    </lineage>
</organism>
<dbReference type="PANTHER" id="PTHR24214:SF7">
    <property type="entry name" value="PDZ AND LIM DOMAIN PROTEIN 3"/>
    <property type="match status" value="1"/>
</dbReference>
<reference evidence="12" key="3">
    <citation type="submission" date="2020-05" db="EMBL/GenBank/DDBJ databases">
        <title>Electrophorus electricus (electric eel) genome, fEleEle1, primary haplotype.</title>
        <authorList>
            <person name="Myers G."/>
            <person name="Meyer A."/>
            <person name="Fedrigo O."/>
            <person name="Formenti G."/>
            <person name="Rhie A."/>
            <person name="Tracey A."/>
            <person name="Sims Y."/>
            <person name="Jarvis E.D."/>
        </authorList>
    </citation>
    <scope>NUCLEOTIDE SEQUENCE [LARGE SCALE GENOMIC DNA]</scope>
</reference>
<evidence type="ECO:0000313" key="13">
    <source>
        <dbReference type="Proteomes" id="UP000314983"/>
    </source>
</evidence>
<dbReference type="Gene3D" id="2.10.110.10">
    <property type="entry name" value="Cysteine Rich Protein"/>
    <property type="match status" value="1"/>
</dbReference>
<dbReference type="Pfam" id="PF15936">
    <property type="entry name" value="DUF4749"/>
    <property type="match status" value="1"/>
</dbReference>
<feature type="domain" description="PDZ" evidence="11">
    <location>
        <begin position="9"/>
        <end position="72"/>
    </location>
</feature>
<feature type="domain" description="LIM zinc-binding" evidence="10">
    <location>
        <begin position="246"/>
        <end position="305"/>
    </location>
</feature>
<keyword evidence="13" id="KW-1185">Reference proteome</keyword>
<dbReference type="InterPro" id="IPR001781">
    <property type="entry name" value="Znf_LIM"/>
</dbReference>
<dbReference type="PROSITE" id="PS50023">
    <property type="entry name" value="LIM_DOMAIN_2"/>
    <property type="match status" value="1"/>
</dbReference>
<dbReference type="GO" id="GO:0030018">
    <property type="term" value="C:Z disc"/>
    <property type="evidence" value="ECO:0007669"/>
    <property type="project" value="UniProtKB-SubCell"/>
</dbReference>
<accession>A0A4W4DYC6</accession>
<evidence type="ECO:0000256" key="7">
    <source>
        <dbReference type="ARBA" id="ARBA00039371"/>
    </source>
</evidence>
<dbReference type="Ensembl" id="ENSEEET00000004349.2">
    <property type="protein sequence ID" value="ENSEEEP00000004288.2"/>
    <property type="gene ID" value="ENSEEEG00000002265.2"/>
</dbReference>
<feature type="compositionally biased region" description="Basic and acidic residues" evidence="9">
    <location>
        <begin position="397"/>
        <end position="412"/>
    </location>
</feature>
<reference evidence="12" key="4">
    <citation type="submission" date="2025-08" db="UniProtKB">
        <authorList>
            <consortium name="Ensembl"/>
        </authorList>
    </citation>
    <scope>IDENTIFICATION</scope>
</reference>
<dbReference type="SMART" id="SM00132">
    <property type="entry name" value="LIM"/>
    <property type="match status" value="1"/>
</dbReference>
<proteinExistence type="predicted"/>
<dbReference type="SUPFAM" id="SSF57716">
    <property type="entry name" value="Glucocorticoid receptor-like (DNA-binding domain)"/>
    <property type="match status" value="2"/>
</dbReference>
<comment type="subcellular location">
    <subcellularLocation>
        <location evidence="1">Cytoplasm</location>
        <location evidence="1">Myofibril</location>
        <location evidence="1">Sarcomere</location>
        <location evidence="1">Z line</location>
    </subcellularLocation>
</comment>
<dbReference type="InterPro" id="IPR006643">
    <property type="entry name" value="Zasp-like_motif"/>
</dbReference>
<dbReference type="InterPro" id="IPR050604">
    <property type="entry name" value="PDZ-LIM_domain"/>
</dbReference>
<dbReference type="STRING" id="8005.ENSEEEP00000004288"/>
<name>A0A4W4DYC6_ELEEL</name>
<dbReference type="GO" id="GO:0046872">
    <property type="term" value="F:metal ion binding"/>
    <property type="evidence" value="ECO:0007669"/>
    <property type="project" value="UniProtKB-KW"/>
</dbReference>
<dbReference type="FunFam" id="2.10.110.10:FF:000026">
    <property type="entry name" value="PDZ and LIM domain protein 3"/>
    <property type="match status" value="1"/>
</dbReference>
<keyword evidence="2" id="KW-0963">Cytoplasm</keyword>
<dbReference type="PROSITE" id="PS50106">
    <property type="entry name" value="PDZ"/>
    <property type="match status" value="1"/>
</dbReference>
<evidence type="ECO:0000256" key="1">
    <source>
        <dbReference type="ARBA" id="ARBA00004216"/>
    </source>
</evidence>
<dbReference type="GO" id="GO:0003779">
    <property type="term" value="F:actin binding"/>
    <property type="evidence" value="ECO:0007669"/>
    <property type="project" value="TreeGrafter"/>
</dbReference>
<dbReference type="SMART" id="SM00735">
    <property type="entry name" value="ZM"/>
    <property type="match status" value="1"/>
</dbReference>
<evidence type="ECO:0000313" key="12">
    <source>
        <dbReference type="Ensembl" id="ENSEEEP00000004288.2"/>
    </source>
</evidence>
<evidence type="ECO:0000256" key="5">
    <source>
        <dbReference type="ARBA" id="ARBA00023038"/>
    </source>
</evidence>
<keyword evidence="5 8" id="KW-0440">LIM domain</keyword>
<dbReference type="Proteomes" id="UP000314983">
    <property type="component" value="Chromosome 9"/>
</dbReference>
<dbReference type="GO" id="GO:0031941">
    <property type="term" value="C:filamentous actin"/>
    <property type="evidence" value="ECO:0007669"/>
    <property type="project" value="TreeGrafter"/>
</dbReference>
<evidence type="ECO:0000256" key="2">
    <source>
        <dbReference type="ARBA" id="ARBA00022490"/>
    </source>
</evidence>
<reference evidence="13" key="2">
    <citation type="journal article" date="2017" name="Sci. Adv.">
        <title>A tail of two voltages: Proteomic comparison of the three electric organs of the electric eel.</title>
        <authorList>
            <person name="Traeger L.L."/>
            <person name="Sabat G."/>
            <person name="Barrett-Wilt G.A."/>
            <person name="Wells G.B."/>
            <person name="Sussman M.R."/>
        </authorList>
    </citation>
    <scope>NUCLEOTIDE SEQUENCE [LARGE SCALE GENOMIC DNA]</scope>
</reference>
<dbReference type="GO" id="GO:0051371">
    <property type="term" value="F:muscle alpha-actinin binding"/>
    <property type="evidence" value="ECO:0007669"/>
    <property type="project" value="TreeGrafter"/>
</dbReference>
<evidence type="ECO:0000259" key="11">
    <source>
        <dbReference type="PROSITE" id="PS50106"/>
    </source>
</evidence>
<dbReference type="AlphaFoldDB" id="A0A4W4DYC6"/>
<dbReference type="SMART" id="SM00228">
    <property type="entry name" value="PDZ"/>
    <property type="match status" value="1"/>
</dbReference>
<dbReference type="Pfam" id="PF00412">
    <property type="entry name" value="LIM"/>
    <property type="match status" value="1"/>
</dbReference>
<dbReference type="GO" id="GO:0061061">
    <property type="term" value="P:muscle structure development"/>
    <property type="evidence" value="ECO:0007669"/>
    <property type="project" value="TreeGrafter"/>
</dbReference>
<evidence type="ECO:0000256" key="4">
    <source>
        <dbReference type="ARBA" id="ARBA00022833"/>
    </source>
</evidence>
<sequence>MPHCVVLDGPAPWGFRLIGGKDFNQPLTIAKISPGSKASVADLSPGDIILAIDGVAADNMMHCEAQNRIKEAAMRQLTLTIERPEVRLWSPQVREDGRAHPFRINLESERQEYRPIGTGHNRRPTPFVAAANLDDKRQVVSSAYNSPIGLYSSGNIQDALHGQLRGLMQNKPESPRTLTSIEESDVYRMLQRDQEEEEPHEPRQSGSFKALQDYINSEGTRPIVTRTVQAPTTKTQAPTGNLHKLPMCDKCGNGIVGTVVKVRDKYRHPGCFVCSDCEENLKQKGYYFVDDQLYCENHARVRSRLPITSERPPDCTNENSRICSCHFIDGVKTAGPSLFKWNENKVSCFTAAANCVKEECEEKDIMSVHDGAGNATYSIALQTAMREDPTGELMEEQTEKHFKEEETERDAKPLSFSGTLHQEL</sequence>
<dbReference type="InterPro" id="IPR001478">
    <property type="entry name" value="PDZ"/>
</dbReference>
<evidence type="ECO:0000256" key="3">
    <source>
        <dbReference type="ARBA" id="ARBA00022723"/>
    </source>
</evidence>
<comment type="function">
    <text evidence="6">May play a role in the organization of actin filament arrays within muscle cells.</text>
</comment>
<keyword evidence="4 8" id="KW-0862">Zinc</keyword>
<dbReference type="FunFam" id="2.30.42.10:FF:000055">
    <property type="entry name" value="PDZ and LIM domain protein 3"/>
    <property type="match status" value="1"/>
</dbReference>
<evidence type="ECO:0000256" key="9">
    <source>
        <dbReference type="SAM" id="MobiDB-lite"/>
    </source>
</evidence>
<dbReference type="PANTHER" id="PTHR24214">
    <property type="entry name" value="PDZ AND LIM DOMAIN PROTEIN ZASP"/>
    <property type="match status" value="1"/>
</dbReference>
<feature type="region of interest" description="Disordered" evidence="9">
    <location>
        <begin position="189"/>
        <end position="208"/>
    </location>
</feature>
<dbReference type="OMA" id="MPHCVVL"/>
<dbReference type="InterPro" id="IPR031847">
    <property type="entry name" value="PDLI1-4/Zasp-like_mid"/>
</dbReference>
<dbReference type="GeneTree" id="ENSGT00940000156741"/>
<reference evidence="13" key="1">
    <citation type="journal article" date="2014" name="Science">
        <title>Nonhuman genetics. Genomic basis for the convergent evolution of electric organs.</title>
        <authorList>
            <person name="Gallant J.R."/>
            <person name="Traeger L.L."/>
            <person name="Volkening J.D."/>
            <person name="Moffett H."/>
            <person name="Chen P.H."/>
            <person name="Novina C.D."/>
            <person name="Phillips G.N.Jr."/>
            <person name="Anand R."/>
            <person name="Wells G.B."/>
            <person name="Pinch M."/>
            <person name="Guth R."/>
            <person name="Unguez G.A."/>
            <person name="Albert J.S."/>
            <person name="Zakon H.H."/>
            <person name="Samanta M.P."/>
            <person name="Sussman M.R."/>
        </authorList>
    </citation>
    <scope>NUCLEOTIDE SEQUENCE [LARGE SCALE GENOMIC DNA]</scope>
</reference>
<feature type="region of interest" description="Disordered" evidence="9">
    <location>
        <begin position="390"/>
        <end position="424"/>
    </location>
</feature>
<keyword evidence="3 8" id="KW-0479">Metal-binding</keyword>